<sequence length="39" mass="4322">MALPKKEHNNNNCSSSFQNCKVNKTTITSFMLNTTSEAS</sequence>
<proteinExistence type="predicted"/>
<protein>
    <submittedName>
        <fullName evidence="1">Uncharacterized protein</fullName>
    </submittedName>
</protein>
<accession>A0A2P2QC91</accession>
<dbReference type="EMBL" id="GGEC01084065">
    <property type="protein sequence ID" value="MBX64549.1"/>
    <property type="molecule type" value="Transcribed_RNA"/>
</dbReference>
<dbReference type="AlphaFoldDB" id="A0A2P2QC91"/>
<name>A0A2P2QC91_RHIMU</name>
<reference evidence="1" key="1">
    <citation type="submission" date="2018-02" db="EMBL/GenBank/DDBJ databases">
        <title>Rhizophora mucronata_Transcriptome.</title>
        <authorList>
            <person name="Meera S.P."/>
            <person name="Sreeshan A."/>
            <person name="Augustine A."/>
        </authorList>
    </citation>
    <scope>NUCLEOTIDE SEQUENCE</scope>
    <source>
        <tissue evidence="1">Leaf</tissue>
    </source>
</reference>
<organism evidence="1">
    <name type="scientific">Rhizophora mucronata</name>
    <name type="common">Asiatic mangrove</name>
    <dbReference type="NCBI Taxonomy" id="61149"/>
    <lineage>
        <taxon>Eukaryota</taxon>
        <taxon>Viridiplantae</taxon>
        <taxon>Streptophyta</taxon>
        <taxon>Embryophyta</taxon>
        <taxon>Tracheophyta</taxon>
        <taxon>Spermatophyta</taxon>
        <taxon>Magnoliopsida</taxon>
        <taxon>eudicotyledons</taxon>
        <taxon>Gunneridae</taxon>
        <taxon>Pentapetalae</taxon>
        <taxon>rosids</taxon>
        <taxon>fabids</taxon>
        <taxon>Malpighiales</taxon>
        <taxon>Rhizophoraceae</taxon>
        <taxon>Rhizophora</taxon>
    </lineage>
</organism>
<evidence type="ECO:0000313" key="1">
    <source>
        <dbReference type="EMBL" id="MBX64549.1"/>
    </source>
</evidence>